<dbReference type="EMBL" id="CP144746">
    <property type="protein sequence ID" value="WVZ57637.1"/>
    <property type="molecule type" value="Genomic_DNA"/>
</dbReference>
<dbReference type="Proteomes" id="UP001341281">
    <property type="component" value="Chromosome 02"/>
</dbReference>
<proteinExistence type="predicted"/>
<name>A0AAQ3SNL5_PASNO</name>
<keyword evidence="2" id="KW-1185">Reference proteome</keyword>
<sequence length="318" mass="34954">MSSSKSTHRRRKTASRNVWPITNVIKNITATTMLCPADLISNGQISAGTKKVRGPHDQAKPATNTHIVINTRIAATVNCEMIICTPPTRKSFLRPNLSTSIIATMLANVAQRRVTTDEKRDALSSRPIVLNTTGISSATTSCGLYFLLNIFLNGYWVALERLLAETKSSSSFWTEVVPRSFWSRILALSVSPSRWIMKLGVSGRKTAPMVRNAAGSAAMDRDILHPHPADVCKENAKADAKLKAIVDCPTVSRWCHFRQPYRPIPSRILLRSSMGILMAAPPNTEPAMKIAPPISIDVRRPYLLVTDAATRVATRPAM</sequence>
<accession>A0AAQ3SNL5</accession>
<gene>
    <name evidence="1" type="ORF">U9M48_007998</name>
</gene>
<reference evidence="1 2" key="1">
    <citation type="submission" date="2024-02" db="EMBL/GenBank/DDBJ databases">
        <title>High-quality chromosome-scale genome assembly of Pensacola bahiagrass (Paspalum notatum Flugge var. saurae).</title>
        <authorList>
            <person name="Vega J.M."/>
            <person name="Podio M."/>
            <person name="Orjuela J."/>
            <person name="Siena L.A."/>
            <person name="Pessino S.C."/>
            <person name="Combes M.C."/>
            <person name="Mariac C."/>
            <person name="Albertini E."/>
            <person name="Pupilli F."/>
            <person name="Ortiz J.P.A."/>
            <person name="Leblanc O."/>
        </authorList>
    </citation>
    <scope>NUCLEOTIDE SEQUENCE [LARGE SCALE GENOMIC DNA]</scope>
    <source>
        <strain evidence="1">R1</strain>
        <tissue evidence="1">Leaf</tissue>
    </source>
</reference>
<organism evidence="1 2">
    <name type="scientific">Paspalum notatum var. saurae</name>
    <dbReference type="NCBI Taxonomy" id="547442"/>
    <lineage>
        <taxon>Eukaryota</taxon>
        <taxon>Viridiplantae</taxon>
        <taxon>Streptophyta</taxon>
        <taxon>Embryophyta</taxon>
        <taxon>Tracheophyta</taxon>
        <taxon>Spermatophyta</taxon>
        <taxon>Magnoliopsida</taxon>
        <taxon>Liliopsida</taxon>
        <taxon>Poales</taxon>
        <taxon>Poaceae</taxon>
        <taxon>PACMAD clade</taxon>
        <taxon>Panicoideae</taxon>
        <taxon>Andropogonodae</taxon>
        <taxon>Paspaleae</taxon>
        <taxon>Paspalinae</taxon>
        <taxon>Paspalum</taxon>
    </lineage>
</organism>
<evidence type="ECO:0000313" key="2">
    <source>
        <dbReference type="Proteomes" id="UP001341281"/>
    </source>
</evidence>
<evidence type="ECO:0000313" key="1">
    <source>
        <dbReference type="EMBL" id="WVZ57637.1"/>
    </source>
</evidence>
<dbReference type="AlphaFoldDB" id="A0AAQ3SNL5"/>
<protein>
    <submittedName>
        <fullName evidence="1">Uncharacterized protein</fullName>
    </submittedName>
</protein>